<evidence type="ECO:0000313" key="2">
    <source>
        <dbReference type="Ensembl" id="ENSPANP00000058453.1"/>
    </source>
</evidence>
<name>A0A8I5NAX6_PAPAN</name>
<evidence type="ECO:0000256" key="1">
    <source>
        <dbReference type="SAM" id="MobiDB-lite"/>
    </source>
</evidence>
<feature type="region of interest" description="Disordered" evidence="1">
    <location>
        <begin position="93"/>
        <end position="112"/>
    </location>
</feature>
<dbReference type="GeneTree" id="ENSGT01120000271815"/>
<dbReference type="PANTHER" id="PTHR12138:SF162">
    <property type="entry name" value="CHROMOSOME UNDETERMINED SCAFFOLD_275, WHOLE GENOME SHOTGUN SEQUENCE"/>
    <property type="match status" value="1"/>
</dbReference>
<reference evidence="2 3" key="1">
    <citation type="submission" date="2012-03" db="EMBL/GenBank/DDBJ databases">
        <title>Whole Genome Assembly of Papio anubis.</title>
        <authorList>
            <person name="Liu Y.L."/>
            <person name="Abraham K.A."/>
            <person name="Akbar H.A."/>
            <person name="Ali S.A."/>
            <person name="Anosike U.A."/>
            <person name="Aqrawi P.A."/>
            <person name="Arias F.A."/>
            <person name="Attaway T.A."/>
            <person name="Awwad R.A."/>
            <person name="Babu C.B."/>
            <person name="Bandaranaike D.B."/>
            <person name="Battles P.B."/>
            <person name="Bell A.B."/>
            <person name="Beltran B.B."/>
            <person name="Berhane-Mersha D.B."/>
            <person name="Bess C.B."/>
            <person name="Bickham C.B."/>
            <person name="Bolden T.B."/>
            <person name="Carter K.C."/>
            <person name="Chau D.C."/>
            <person name="Chavez A.C."/>
            <person name="Clerc-Blankenburg K.C."/>
            <person name="Coyle M.C."/>
            <person name="Dao M.D."/>
            <person name="Davila M.L.D."/>
            <person name="Davy-Carroll L.D."/>
            <person name="Denson S.D."/>
            <person name="Dinh H.D."/>
            <person name="Fernandez S.F."/>
            <person name="Fernando P.F."/>
            <person name="Forbes L.F."/>
            <person name="Francis C.F."/>
            <person name="Francisco L.F."/>
            <person name="Fu Q.F."/>
            <person name="Garcia-Iii R.G."/>
            <person name="Garrett T.G."/>
            <person name="Gross S.G."/>
            <person name="Gubbala S.G."/>
            <person name="Hirani K.H."/>
            <person name="Hogues M.H."/>
            <person name="Hollins B.H."/>
            <person name="Jackson L.J."/>
            <person name="Javaid M.J."/>
            <person name="Jhangiani S.J."/>
            <person name="Johnson A.J."/>
            <person name="Johnson B.J."/>
            <person name="Jones J.J."/>
            <person name="Joshi V.J."/>
            <person name="Kalu J.K."/>
            <person name="Khan N.K."/>
            <person name="Korchina V.K."/>
            <person name="Kovar C.K."/>
            <person name="Lago L.L."/>
            <person name="Lara F.L."/>
            <person name="Le T.-K.L."/>
            <person name="Lee S.L."/>
            <person name="Legall-Iii F.L."/>
            <person name="Lemon S.L."/>
            <person name="Liu J.L."/>
            <person name="Liu Y.-S.L."/>
            <person name="Liyanage D.L."/>
            <person name="Lopez J.L."/>
            <person name="Lorensuhewa L.L."/>
            <person name="Mata R.M."/>
            <person name="Mathew T.M."/>
            <person name="Mercado C.M."/>
            <person name="Mercado I.M."/>
            <person name="Morales K.M."/>
            <person name="Morgan M.M."/>
            <person name="Munidasa M.M."/>
            <person name="Ngo D.N."/>
            <person name="Nguyen L.N."/>
            <person name="Nguyen T.N."/>
            <person name="Nguyen N.N."/>
            <person name="Obregon M.O."/>
            <person name="Okwuonu G.O."/>
            <person name="Ongeri F.O."/>
            <person name="Onwere C.O."/>
            <person name="Osifeso I.O."/>
            <person name="Parra A.P."/>
            <person name="Patil S.P."/>
            <person name="Perez A.P."/>
            <person name="Perez Y.P."/>
            <person name="Pham C.P."/>
            <person name="Pu L.-L.P."/>
            <person name="Puazo M.P."/>
            <person name="Quiroz J.Q."/>
            <person name="Rouhana J.R."/>
            <person name="Ruiz M.R."/>
            <person name="Ruiz S.-J.R."/>
            <person name="Saada N.S."/>
            <person name="Santibanez J.S."/>
            <person name="Scheel M.S."/>
            <person name="Schneider B.S."/>
            <person name="Simmons D.S."/>
            <person name="Sisson I.S."/>
            <person name="Tang L.-Y.T."/>
            <person name="Thornton R.T."/>
            <person name="Tisius J.T."/>
            <person name="Toledanes G.T."/>
            <person name="Trejos Z.T."/>
            <person name="Usmani K.U."/>
            <person name="Varghese R.V."/>
            <person name="Vattathil S.V."/>
            <person name="Vee V.V."/>
            <person name="Walker D.W."/>
            <person name="Weissenberger G.W."/>
            <person name="White C.W."/>
            <person name="Williams A.W."/>
            <person name="Woodworth J.W."/>
            <person name="Wright R.W."/>
            <person name="Zhu Y.Z."/>
            <person name="Han Y.H."/>
            <person name="Newsham I.N."/>
            <person name="Nazareth L.N."/>
            <person name="Worley K.W."/>
            <person name="Muzny D.M."/>
            <person name="Rogers J.R."/>
            <person name="Gibbs R.G."/>
        </authorList>
    </citation>
    <scope>NUCLEOTIDE SEQUENCE [LARGE SCALE GENOMIC DNA]</scope>
</reference>
<accession>A0A8I5NAX6</accession>
<keyword evidence="3" id="KW-1185">Reference proteome</keyword>
<organism evidence="2 3">
    <name type="scientific">Papio anubis</name>
    <name type="common">Olive baboon</name>
    <dbReference type="NCBI Taxonomy" id="9555"/>
    <lineage>
        <taxon>Eukaryota</taxon>
        <taxon>Metazoa</taxon>
        <taxon>Chordata</taxon>
        <taxon>Craniata</taxon>
        <taxon>Vertebrata</taxon>
        <taxon>Euteleostomi</taxon>
        <taxon>Mammalia</taxon>
        <taxon>Eutheria</taxon>
        <taxon>Euarchontoglires</taxon>
        <taxon>Primates</taxon>
        <taxon>Haplorrhini</taxon>
        <taxon>Catarrhini</taxon>
        <taxon>Cercopithecidae</taxon>
        <taxon>Cercopithecinae</taxon>
        <taxon>Papio</taxon>
    </lineage>
</organism>
<reference evidence="2" key="3">
    <citation type="submission" date="2025-09" db="UniProtKB">
        <authorList>
            <consortium name="Ensembl"/>
        </authorList>
    </citation>
    <scope>IDENTIFICATION</scope>
</reference>
<dbReference type="Ensembl" id="ENSPANT00000064469.1">
    <property type="protein sequence ID" value="ENSPANP00000058453.1"/>
    <property type="gene ID" value="ENSPANG00000038498.1"/>
</dbReference>
<dbReference type="PANTHER" id="PTHR12138">
    <property type="entry name" value="PRIMATE-EXPANDED PROTEIN FAMILY"/>
    <property type="match status" value="1"/>
</dbReference>
<proteinExistence type="predicted"/>
<dbReference type="PRINTS" id="PR02045">
    <property type="entry name" value="F138DOMAIN"/>
</dbReference>
<dbReference type="Proteomes" id="UP000028761">
    <property type="component" value="Chromosome 10"/>
</dbReference>
<protein>
    <submittedName>
        <fullName evidence="2">Uncharacterized protein</fullName>
    </submittedName>
</protein>
<dbReference type="AlphaFoldDB" id="A0A8I5NAX6"/>
<sequence length="112" mass="11614">RGPDSGAPLTLPEPKVILQVAESHSVTQTGLECNGAILDHCNLHLPGSRDSWASASVAGTTGVRHCIWLNFGLLVETGFCPVGKASLQLLTSGDPHTSASQSARITGLSHCT</sequence>
<evidence type="ECO:0000313" key="3">
    <source>
        <dbReference type="Proteomes" id="UP000028761"/>
    </source>
</evidence>
<reference evidence="2" key="2">
    <citation type="submission" date="2025-08" db="UniProtKB">
        <authorList>
            <consortium name="Ensembl"/>
        </authorList>
    </citation>
    <scope>IDENTIFICATION</scope>
</reference>